<name>A0A9P3F7G9_9PEZI</name>
<dbReference type="Proteomes" id="UP000825890">
    <property type="component" value="Unassembled WGS sequence"/>
</dbReference>
<feature type="compositionally biased region" description="Polar residues" evidence="1">
    <location>
        <begin position="48"/>
        <end position="60"/>
    </location>
</feature>
<evidence type="ECO:0000256" key="1">
    <source>
        <dbReference type="SAM" id="MobiDB-lite"/>
    </source>
</evidence>
<dbReference type="OrthoDB" id="10508874at2759"/>
<proteinExistence type="predicted"/>
<dbReference type="RefSeq" id="XP_044651120.1">
    <property type="nucleotide sequence ID" value="XM_044795185.1"/>
</dbReference>
<evidence type="ECO:0000313" key="2">
    <source>
        <dbReference type="EMBL" id="GIZ36633.1"/>
    </source>
</evidence>
<organism evidence="2 3">
    <name type="scientific">Cercospora kikuchii</name>
    <dbReference type="NCBI Taxonomy" id="84275"/>
    <lineage>
        <taxon>Eukaryota</taxon>
        <taxon>Fungi</taxon>
        <taxon>Dikarya</taxon>
        <taxon>Ascomycota</taxon>
        <taxon>Pezizomycotina</taxon>
        <taxon>Dothideomycetes</taxon>
        <taxon>Dothideomycetidae</taxon>
        <taxon>Mycosphaerellales</taxon>
        <taxon>Mycosphaerellaceae</taxon>
        <taxon>Cercospora</taxon>
    </lineage>
</organism>
<sequence>MPAALRKSTKAKSRALAELDVNAARLVKTEPHKKRRKTTPTPIEAEPSQASGDEATSQYPENMESEHDDELVQDLDAKEVQELTAHQSIIVDDFSLPSDAPRPIGLIELDEKLLKREQTTQASRRDFFRDVSRKCLEVRRQQATEQGCTIFDREMRDFILSKSPEEHSDAYFAHMDQATHTVFGEGPITAETLVRIPSVIEADLKSFGIYFSRVERNSGAIGMVAVSPVSAWSVSRVDVSKYEKCAQYAKLGYVNSMAMGMHLKRALASDAREWTIRVLVRYEPDVRTKPRTRPWEKARSRQRH</sequence>
<evidence type="ECO:0000313" key="3">
    <source>
        <dbReference type="Proteomes" id="UP000825890"/>
    </source>
</evidence>
<reference evidence="2 3" key="1">
    <citation type="submission" date="2021-01" db="EMBL/GenBank/DDBJ databases">
        <title>Cercospora kikuchii MAFF 305040 whole genome shotgun sequence.</title>
        <authorList>
            <person name="Kashiwa T."/>
            <person name="Suzuki T."/>
        </authorList>
    </citation>
    <scope>NUCLEOTIDE SEQUENCE [LARGE SCALE GENOMIC DNA]</scope>
    <source>
        <strain evidence="2 3">MAFF 305040</strain>
    </source>
</reference>
<accession>A0A9P3F7G9</accession>
<dbReference type="EMBL" id="BOLY01000001">
    <property type="protein sequence ID" value="GIZ36633.1"/>
    <property type="molecule type" value="Genomic_DNA"/>
</dbReference>
<dbReference type="AlphaFoldDB" id="A0A9P3F7G9"/>
<comment type="caution">
    <text evidence="2">The sequence shown here is derived from an EMBL/GenBank/DDBJ whole genome shotgun (WGS) entry which is preliminary data.</text>
</comment>
<dbReference type="GeneID" id="68285678"/>
<feature type="region of interest" description="Disordered" evidence="1">
    <location>
        <begin position="21"/>
        <end position="71"/>
    </location>
</feature>
<protein>
    <submittedName>
        <fullName evidence="2">Uncharacterized protein</fullName>
    </submittedName>
</protein>
<gene>
    <name evidence="2" type="ORF">CKM354_000010300</name>
</gene>
<keyword evidence="3" id="KW-1185">Reference proteome</keyword>